<evidence type="ECO:0000313" key="2">
    <source>
        <dbReference type="Proteomes" id="UP000229449"/>
    </source>
</evidence>
<feature type="non-terminal residue" evidence="1">
    <location>
        <position position="1"/>
    </location>
</feature>
<accession>A0A2M7R9X6</accession>
<name>A0A2M7R9X6_9BACT</name>
<dbReference type="AlphaFoldDB" id="A0A2M7R9X6"/>
<dbReference type="Pfam" id="PF13416">
    <property type="entry name" value="SBP_bac_8"/>
    <property type="match status" value="1"/>
</dbReference>
<dbReference type="Gene3D" id="3.40.190.10">
    <property type="entry name" value="Periplasmic binding protein-like II"/>
    <property type="match status" value="1"/>
</dbReference>
<dbReference type="Proteomes" id="UP000229449">
    <property type="component" value="Unassembled WGS sequence"/>
</dbReference>
<gene>
    <name evidence="1" type="ORF">COY69_02030</name>
</gene>
<proteinExistence type="predicted"/>
<sequence length="176" mass="20043">YSWNEKKPEALDEFIRGKVGFYFGYSYDYNTIKNRAPQMNLRIMPVLQLNPENPSNVANYWVESVVGKSKHPNEAWDFVRFITSPENVAKYTAKVFSPSPLRSQVATQQTDEYLGAFATQALFAENWYRGKDIDTVDSAFGSMVGELLKPAGTENDLLKKDKQIIINTAARIQQTM</sequence>
<dbReference type="SUPFAM" id="SSF53850">
    <property type="entry name" value="Periplasmic binding protein-like II"/>
    <property type="match status" value="1"/>
</dbReference>
<dbReference type="EMBL" id="PFMA01000050">
    <property type="protein sequence ID" value="PIY93357.1"/>
    <property type="molecule type" value="Genomic_DNA"/>
</dbReference>
<reference evidence="2" key="1">
    <citation type="submission" date="2017-09" db="EMBL/GenBank/DDBJ databases">
        <title>Depth-based differentiation of microbial function through sediment-hosted aquifers and enrichment of novel symbionts in the deep terrestrial subsurface.</title>
        <authorList>
            <person name="Probst A.J."/>
            <person name="Ladd B."/>
            <person name="Jarett J.K."/>
            <person name="Geller-Mcgrath D.E."/>
            <person name="Sieber C.M.K."/>
            <person name="Emerson J.B."/>
            <person name="Anantharaman K."/>
            <person name="Thomas B.C."/>
            <person name="Malmstrom R."/>
            <person name="Stieglmeier M."/>
            <person name="Klingl A."/>
            <person name="Woyke T."/>
            <person name="Ryan C.M."/>
            <person name="Banfield J.F."/>
        </authorList>
    </citation>
    <scope>NUCLEOTIDE SEQUENCE [LARGE SCALE GENOMIC DNA]</scope>
</reference>
<protein>
    <recommendedName>
        <fullName evidence="3">Extracellular solute-binding protein</fullName>
    </recommendedName>
</protein>
<organism evidence="1 2">
    <name type="scientific">Candidatus Magasanikbacteria bacterium CG_4_10_14_0_8_um_filter_32_14</name>
    <dbReference type="NCBI Taxonomy" id="1974640"/>
    <lineage>
        <taxon>Bacteria</taxon>
        <taxon>Candidatus Magasanikiibacteriota</taxon>
    </lineage>
</organism>
<comment type="caution">
    <text evidence="1">The sequence shown here is derived from an EMBL/GenBank/DDBJ whole genome shotgun (WGS) entry which is preliminary data.</text>
</comment>
<dbReference type="InterPro" id="IPR006059">
    <property type="entry name" value="SBP"/>
</dbReference>
<evidence type="ECO:0008006" key="3">
    <source>
        <dbReference type="Google" id="ProtNLM"/>
    </source>
</evidence>
<evidence type="ECO:0000313" key="1">
    <source>
        <dbReference type="EMBL" id="PIY93357.1"/>
    </source>
</evidence>